<keyword evidence="2" id="KW-1185">Reference proteome</keyword>
<evidence type="ECO:0000313" key="1">
    <source>
        <dbReference type="EMBL" id="KAG1899894.1"/>
    </source>
</evidence>
<proteinExistence type="predicted"/>
<dbReference type="RefSeq" id="XP_041225470.1">
    <property type="nucleotide sequence ID" value="XM_041367154.1"/>
</dbReference>
<dbReference type="AlphaFoldDB" id="A0AAD4HLI8"/>
<accession>A0AAD4HLI8</accession>
<reference evidence="1" key="1">
    <citation type="journal article" date="2020" name="New Phytol.">
        <title>Comparative genomics reveals dynamic genome evolution in host specialist ectomycorrhizal fungi.</title>
        <authorList>
            <person name="Lofgren L.A."/>
            <person name="Nguyen N.H."/>
            <person name="Vilgalys R."/>
            <person name="Ruytinx J."/>
            <person name="Liao H.L."/>
            <person name="Branco S."/>
            <person name="Kuo A."/>
            <person name="LaButti K."/>
            <person name="Lipzen A."/>
            <person name="Andreopoulos W."/>
            <person name="Pangilinan J."/>
            <person name="Riley R."/>
            <person name="Hundley H."/>
            <person name="Na H."/>
            <person name="Barry K."/>
            <person name="Grigoriev I.V."/>
            <person name="Stajich J.E."/>
            <person name="Kennedy P.G."/>
        </authorList>
    </citation>
    <scope>NUCLEOTIDE SEQUENCE</scope>
    <source>
        <strain evidence="1">FC203</strain>
    </source>
</reference>
<name>A0AAD4HLI8_9AGAM</name>
<sequence>MRGMILYTTFLILQIAKELVYHMIFRTTSTSRIRFTIADLEPATFRTVANPPVDTLALAGSSCYQALLARLLSLYGANEAMPDYPSVAQIYSELRETAIMLLQQENDPSITRFRAELRQLCVITETDVYRIGCPNGAQAAGPTASHAN</sequence>
<gene>
    <name evidence="1" type="ORF">F5891DRAFT_1189373</name>
</gene>
<evidence type="ECO:0000313" key="2">
    <source>
        <dbReference type="Proteomes" id="UP001195769"/>
    </source>
</evidence>
<comment type="caution">
    <text evidence="1">The sequence shown here is derived from an EMBL/GenBank/DDBJ whole genome shotgun (WGS) entry which is preliminary data.</text>
</comment>
<dbReference type="Proteomes" id="UP001195769">
    <property type="component" value="Unassembled WGS sequence"/>
</dbReference>
<organism evidence="1 2">
    <name type="scientific">Suillus fuscotomentosus</name>
    <dbReference type="NCBI Taxonomy" id="1912939"/>
    <lineage>
        <taxon>Eukaryota</taxon>
        <taxon>Fungi</taxon>
        <taxon>Dikarya</taxon>
        <taxon>Basidiomycota</taxon>
        <taxon>Agaricomycotina</taxon>
        <taxon>Agaricomycetes</taxon>
        <taxon>Agaricomycetidae</taxon>
        <taxon>Boletales</taxon>
        <taxon>Suillineae</taxon>
        <taxon>Suillaceae</taxon>
        <taxon>Suillus</taxon>
    </lineage>
</organism>
<protein>
    <submittedName>
        <fullName evidence="1">Uncharacterized protein</fullName>
    </submittedName>
</protein>
<dbReference type="EMBL" id="JABBWK010000030">
    <property type="protein sequence ID" value="KAG1899894.1"/>
    <property type="molecule type" value="Genomic_DNA"/>
</dbReference>
<dbReference type="GeneID" id="64661452"/>